<dbReference type="Proteomes" id="UP000565286">
    <property type="component" value="Unassembled WGS sequence"/>
</dbReference>
<keyword evidence="1" id="KW-0812">Transmembrane</keyword>
<accession>A0A7W6CAB0</accession>
<gene>
    <name evidence="2" type="ORF">GGQ73_002737</name>
</gene>
<evidence type="ECO:0000313" key="2">
    <source>
        <dbReference type="EMBL" id="MBB3946783.1"/>
    </source>
</evidence>
<sequence length="225" mass="24231">MLERLSQPSPSFASSHGHADTYAMALRHSGRVRKLKVILPLGAAIISLSFIAVSLVRTWVPDEVTLESSKVENGKLVMEKPALAGRNNSGFDYSMNAERALQDIASPNLMTLEKVLAALPMNDIVAQVVAQEGLFDRATNKLQMMAPFDINLSNGLQAKFQSANVDMKAGTMETDKPVFVKTQEGSINAESLRIADNGKTITFSGQVRARIAASTIQNAGQNAGK</sequence>
<name>A0A7W6CAB0_9HYPH</name>
<dbReference type="AlphaFoldDB" id="A0A7W6CAB0"/>
<keyword evidence="1" id="KW-0472">Membrane</keyword>
<dbReference type="EMBL" id="JACIDV010000007">
    <property type="protein sequence ID" value="MBB3946783.1"/>
    <property type="molecule type" value="Genomic_DNA"/>
</dbReference>
<comment type="caution">
    <text evidence="2">The sequence shown here is derived from an EMBL/GenBank/DDBJ whole genome shotgun (WGS) entry which is preliminary data.</text>
</comment>
<organism evidence="2 3">
    <name type="scientific">Rhizobium skierniewicense</name>
    <dbReference type="NCBI Taxonomy" id="984260"/>
    <lineage>
        <taxon>Bacteria</taxon>
        <taxon>Pseudomonadati</taxon>
        <taxon>Pseudomonadota</taxon>
        <taxon>Alphaproteobacteria</taxon>
        <taxon>Hyphomicrobiales</taxon>
        <taxon>Rhizobiaceae</taxon>
        <taxon>Rhizobium/Agrobacterium group</taxon>
        <taxon>Rhizobium</taxon>
    </lineage>
</organism>
<protein>
    <submittedName>
        <fullName evidence="2">Lipopolysaccharide export system protein LptC</fullName>
    </submittedName>
</protein>
<proteinExistence type="predicted"/>
<evidence type="ECO:0000313" key="3">
    <source>
        <dbReference type="Proteomes" id="UP000565286"/>
    </source>
</evidence>
<feature type="transmembrane region" description="Helical" evidence="1">
    <location>
        <begin position="37"/>
        <end position="60"/>
    </location>
</feature>
<keyword evidence="3" id="KW-1185">Reference proteome</keyword>
<dbReference type="RefSeq" id="WP_174151770.1">
    <property type="nucleotide sequence ID" value="NZ_JAAMCM010000002.1"/>
</dbReference>
<dbReference type="Gene3D" id="2.60.450.10">
    <property type="entry name" value="Lipopolysaccharide (LPS) transport protein A like domain"/>
    <property type="match status" value="1"/>
</dbReference>
<dbReference type="InterPro" id="IPR010664">
    <property type="entry name" value="LipoPS_assembly_LptC-rel"/>
</dbReference>
<reference evidence="2 3" key="1">
    <citation type="submission" date="2020-08" db="EMBL/GenBank/DDBJ databases">
        <title>Genomic Encyclopedia of Type Strains, Phase IV (KMG-IV): sequencing the most valuable type-strain genomes for metagenomic binning, comparative biology and taxonomic classification.</title>
        <authorList>
            <person name="Goeker M."/>
        </authorList>
    </citation>
    <scope>NUCLEOTIDE SEQUENCE [LARGE SCALE GENOMIC DNA]</scope>
    <source>
        <strain evidence="2 3">DSM 26438</strain>
    </source>
</reference>
<keyword evidence="1" id="KW-1133">Transmembrane helix</keyword>
<dbReference type="Pfam" id="PF06835">
    <property type="entry name" value="LptC"/>
    <property type="match status" value="1"/>
</dbReference>
<evidence type="ECO:0000256" key="1">
    <source>
        <dbReference type="SAM" id="Phobius"/>
    </source>
</evidence>